<evidence type="ECO:0000313" key="8">
    <source>
        <dbReference type="EMBL" id="EXJ17119.1"/>
    </source>
</evidence>
<dbReference type="InterPro" id="IPR036034">
    <property type="entry name" value="PDZ_sf"/>
</dbReference>
<dbReference type="PATRIC" id="fig|1249627.3.peg.154"/>
<comment type="similarity">
    <text evidence="1 5">Belongs to the peptidase S41A family.</text>
</comment>
<dbReference type="Pfam" id="PF03572">
    <property type="entry name" value="Peptidase_S41"/>
    <property type="match status" value="1"/>
</dbReference>
<organism evidence="8 9">
    <name type="scientific">Imhoffiella purpurea</name>
    <dbReference type="NCBI Taxonomy" id="1249627"/>
    <lineage>
        <taxon>Bacteria</taxon>
        <taxon>Pseudomonadati</taxon>
        <taxon>Pseudomonadota</taxon>
        <taxon>Gammaproteobacteria</taxon>
        <taxon>Chromatiales</taxon>
        <taxon>Chromatiaceae</taxon>
        <taxon>Imhoffiella</taxon>
    </lineage>
</organism>
<dbReference type="Gene3D" id="2.30.42.10">
    <property type="match status" value="1"/>
</dbReference>
<dbReference type="FunFam" id="2.30.42.10:FF:000063">
    <property type="entry name" value="Peptidase, S41 family"/>
    <property type="match status" value="1"/>
</dbReference>
<feature type="region of interest" description="Disordered" evidence="6">
    <location>
        <begin position="420"/>
        <end position="455"/>
    </location>
</feature>
<dbReference type="EMBL" id="AONC01000002">
    <property type="protein sequence ID" value="EXJ17119.1"/>
    <property type="molecule type" value="Genomic_DNA"/>
</dbReference>
<evidence type="ECO:0000256" key="2">
    <source>
        <dbReference type="ARBA" id="ARBA00022670"/>
    </source>
</evidence>
<dbReference type="InterPro" id="IPR055210">
    <property type="entry name" value="CtpA/B_N"/>
</dbReference>
<dbReference type="InterPro" id="IPR004447">
    <property type="entry name" value="Peptidase_S41A"/>
</dbReference>
<dbReference type="InterPro" id="IPR005151">
    <property type="entry name" value="Tail-specific_protease"/>
</dbReference>
<dbReference type="InterPro" id="IPR029045">
    <property type="entry name" value="ClpP/crotonase-like_dom_sf"/>
</dbReference>
<dbReference type="eggNOG" id="COG0793">
    <property type="taxonomic scope" value="Bacteria"/>
</dbReference>
<dbReference type="Gene3D" id="3.30.750.44">
    <property type="match status" value="1"/>
</dbReference>
<accession>W9VCE6</accession>
<evidence type="ECO:0000256" key="4">
    <source>
        <dbReference type="ARBA" id="ARBA00022825"/>
    </source>
</evidence>
<evidence type="ECO:0000256" key="5">
    <source>
        <dbReference type="RuleBase" id="RU004404"/>
    </source>
</evidence>
<dbReference type="Pfam" id="PF13180">
    <property type="entry name" value="PDZ_2"/>
    <property type="match status" value="1"/>
</dbReference>
<dbReference type="SMART" id="SM00228">
    <property type="entry name" value="PDZ"/>
    <property type="match status" value="1"/>
</dbReference>
<evidence type="ECO:0000259" key="7">
    <source>
        <dbReference type="PROSITE" id="PS50106"/>
    </source>
</evidence>
<dbReference type="STRING" id="1249627.D779_0871"/>
<dbReference type="AlphaFoldDB" id="W9VCE6"/>
<dbReference type="SMART" id="SM00245">
    <property type="entry name" value="TSPc"/>
    <property type="match status" value="1"/>
</dbReference>
<dbReference type="Gene3D" id="3.90.226.10">
    <property type="entry name" value="2-enoyl-CoA Hydratase, Chain A, domain 1"/>
    <property type="match status" value="1"/>
</dbReference>
<keyword evidence="4 5" id="KW-0720">Serine protease</keyword>
<dbReference type="Proteomes" id="UP000019460">
    <property type="component" value="Unassembled WGS sequence"/>
</dbReference>
<dbReference type="GO" id="GO:0004175">
    <property type="term" value="F:endopeptidase activity"/>
    <property type="evidence" value="ECO:0007669"/>
    <property type="project" value="TreeGrafter"/>
</dbReference>
<evidence type="ECO:0000256" key="1">
    <source>
        <dbReference type="ARBA" id="ARBA00009179"/>
    </source>
</evidence>
<keyword evidence="2 5" id="KW-0645">Protease</keyword>
<dbReference type="SUPFAM" id="SSF52096">
    <property type="entry name" value="ClpP/crotonase"/>
    <property type="match status" value="1"/>
</dbReference>
<dbReference type="FunFam" id="3.90.226.10:FF:000029">
    <property type="entry name" value="Peptidase, S41 family"/>
    <property type="match status" value="1"/>
</dbReference>
<dbReference type="CDD" id="cd07560">
    <property type="entry name" value="Peptidase_S41_CPP"/>
    <property type="match status" value="1"/>
</dbReference>
<dbReference type="SUPFAM" id="SSF50156">
    <property type="entry name" value="PDZ domain-like"/>
    <property type="match status" value="1"/>
</dbReference>
<dbReference type="GO" id="GO:0030288">
    <property type="term" value="C:outer membrane-bounded periplasmic space"/>
    <property type="evidence" value="ECO:0007669"/>
    <property type="project" value="TreeGrafter"/>
</dbReference>
<proteinExistence type="inferred from homology"/>
<gene>
    <name evidence="8" type="ORF">D779_0871</name>
</gene>
<dbReference type="GO" id="GO:0008236">
    <property type="term" value="F:serine-type peptidase activity"/>
    <property type="evidence" value="ECO:0007669"/>
    <property type="project" value="UniProtKB-KW"/>
</dbReference>
<protein>
    <submittedName>
        <fullName evidence="8">Carboxyl-terminal protease</fullName>
    </submittedName>
</protein>
<sequence length="480" mass="51621">MPSGPSERIASDTPHSFPEGRPRNIMMRFHFAQRFCLGALLLAGATVAVTHAEETAPAGPQPTADLPLDELRTFADVFGRIKEDYVEQADDRSLIESAIRGMLSGLDPHSSYLNAEEYRDLQVGTSGEFGGLGIEVGLEDGFVKVIAPIDDTPAQRAGLQAGDMIIRIDEKPIKGLGLDEAVKLMRGKPGTEIRLTIMRGTEQSPFDVTIERAIIQVASVKSRMLEPGFGYVRITSFQAHTTDDMQKAMGQLEKTNGGKLEGLILDLRNNPGGVLSGAVGVSDAFLTRGLIVYTQGRVKDSKMQFEAGPDDLLDGAPIVVLVNGGSASASEIVAGALQDHKRAIIMGTRTFGKGSVQTIVPIDDTTALKLTTARYYTPSGRSIQAQGIEPDIVLHPGEFKPKSDDDLKSVKEADLMRHLGEETEVPSAADEAQRPPEEEKANEEDSDSPTIDDFQLNEALNVLKGVTIFGSRKAGSEKAP</sequence>
<reference evidence="8 9" key="1">
    <citation type="submission" date="2012-11" db="EMBL/GenBank/DDBJ databases">
        <title>Genome assembly of Thiorhodococcus sp. AK35.</title>
        <authorList>
            <person name="Nupur N."/>
            <person name="Khatri I."/>
            <person name="Subramanian S."/>
            <person name="Pinnaka A."/>
        </authorList>
    </citation>
    <scope>NUCLEOTIDE SEQUENCE [LARGE SCALE GENOMIC DNA]</scope>
    <source>
        <strain evidence="8 9">AK35</strain>
    </source>
</reference>
<feature type="domain" description="PDZ" evidence="7">
    <location>
        <begin position="118"/>
        <end position="186"/>
    </location>
</feature>
<dbReference type="InterPro" id="IPR001478">
    <property type="entry name" value="PDZ"/>
</dbReference>
<evidence type="ECO:0000313" key="9">
    <source>
        <dbReference type="Proteomes" id="UP000019460"/>
    </source>
</evidence>
<dbReference type="GO" id="GO:0006508">
    <property type="term" value="P:proteolysis"/>
    <property type="evidence" value="ECO:0007669"/>
    <property type="project" value="UniProtKB-KW"/>
</dbReference>
<dbReference type="Pfam" id="PF22694">
    <property type="entry name" value="CtpB_N-like"/>
    <property type="match status" value="1"/>
</dbReference>
<dbReference type="CDD" id="cd06782">
    <property type="entry name" value="cpPDZ_CPP-like"/>
    <property type="match status" value="1"/>
</dbReference>
<name>W9VCE6_9GAMM</name>
<keyword evidence="9" id="KW-1185">Reference proteome</keyword>
<dbReference type="PANTHER" id="PTHR32060">
    <property type="entry name" value="TAIL-SPECIFIC PROTEASE"/>
    <property type="match status" value="1"/>
</dbReference>
<keyword evidence="3 5" id="KW-0378">Hydrolase</keyword>
<dbReference type="GO" id="GO:0007165">
    <property type="term" value="P:signal transduction"/>
    <property type="evidence" value="ECO:0007669"/>
    <property type="project" value="TreeGrafter"/>
</dbReference>
<dbReference type="PROSITE" id="PS50106">
    <property type="entry name" value="PDZ"/>
    <property type="match status" value="1"/>
</dbReference>
<evidence type="ECO:0000256" key="6">
    <source>
        <dbReference type="SAM" id="MobiDB-lite"/>
    </source>
</evidence>
<dbReference type="PANTHER" id="PTHR32060:SF30">
    <property type="entry name" value="CARBOXY-TERMINAL PROCESSING PROTEASE CTPA"/>
    <property type="match status" value="1"/>
</dbReference>
<comment type="caution">
    <text evidence="8">The sequence shown here is derived from an EMBL/GenBank/DDBJ whole genome shotgun (WGS) entry which is preliminary data.</text>
</comment>
<evidence type="ECO:0000256" key="3">
    <source>
        <dbReference type="ARBA" id="ARBA00022801"/>
    </source>
</evidence>
<dbReference type="NCBIfam" id="TIGR00225">
    <property type="entry name" value="prc"/>
    <property type="match status" value="1"/>
</dbReference>